<evidence type="ECO:0000256" key="1">
    <source>
        <dbReference type="SAM" id="MobiDB-lite"/>
    </source>
</evidence>
<keyword evidence="3" id="KW-1185">Reference proteome</keyword>
<organism evidence="2 3">
    <name type="scientific">Actinomadura gamaensis</name>
    <dbReference type="NCBI Taxonomy" id="1763541"/>
    <lineage>
        <taxon>Bacteria</taxon>
        <taxon>Bacillati</taxon>
        <taxon>Actinomycetota</taxon>
        <taxon>Actinomycetes</taxon>
        <taxon>Streptosporangiales</taxon>
        <taxon>Thermomonosporaceae</taxon>
        <taxon>Actinomadura</taxon>
    </lineage>
</organism>
<evidence type="ECO:0000313" key="3">
    <source>
        <dbReference type="Proteomes" id="UP001595872"/>
    </source>
</evidence>
<feature type="region of interest" description="Disordered" evidence="1">
    <location>
        <begin position="1"/>
        <end position="21"/>
    </location>
</feature>
<name>A0ABV9UBC4_9ACTN</name>
<gene>
    <name evidence="2" type="ORF">ACFPCY_33755</name>
</gene>
<dbReference type="RefSeq" id="WP_378262688.1">
    <property type="nucleotide sequence ID" value="NZ_JBHSIT010000012.1"/>
</dbReference>
<protein>
    <submittedName>
        <fullName evidence="2">Uncharacterized protein</fullName>
    </submittedName>
</protein>
<comment type="caution">
    <text evidence="2">The sequence shown here is derived from an EMBL/GenBank/DDBJ whole genome shotgun (WGS) entry which is preliminary data.</text>
</comment>
<reference evidence="3" key="1">
    <citation type="journal article" date="2019" name="Int. J. Syst. Evol. Microbiol.">
        <title>The Global Catalogue of Microorganisms (GCM) 10K type strain sequencing project: providing services to taxonomists for standard genome sequencing and annotation.</title>
        <authorList>
            <consortium name="The Broad Institute Genomics Platform"/>
            <consortium name="The Broad Institute Genome Sequencing Center for Infectious Disease"/>
            <person name="Wu L."/>
            <person name="Ma J."/>
        </authorList>
    </citation>
    <scope>NUCLEOTIDE SEQUENCE [LARGE SCALE GENOMIC DNA]</scope>
    <source>
        <strain evidence="3">KLKA75</strain>
    </source>
</reference>
<proteinExistence type="predicted"/>
<dbReference type="EMBL" id="JBHSIT010000012">
    <property type="protein sequence ID" value="MFC4912307.1"/>
    <property type="molecule type" value="Genomic_DNA"/>
</dbReference>
<sequence>MSRVCGSDASSYSSTSTGSAS</sequence>
<accession>A0ABV9UBC4</accession>
<evidence type="ECO:0000313" key="2">
    <source>
        <dbReference type="EMBL" id="MFC4912307.1"/>
    </source>
</evidence>
<dbReference type="Proteomes" id="UP001595872">
    <property type="component" value="Unassembled WGS sequence"/>
</dbReference>